<keyword evidence="8" id="KW-1185">Reference proteome</keyword>
<dbReference type="Proteomes" id="UP000794436">
    <property type="component" value="Unassembled WGS sequence"/>
</dbReference>
<feature type="compositionally biased region" description="Basic and acidic residues" evidence="5">
    <location>
        <begin position="105"/>
        <end position="114"/>
    </location>
</feature>
<comment type="caution">
    <text evidence="7">The sequence shown here is derived from an EMBL/GenBank/DDBJ whole genome shotgun (WGS) entry which is preliminary data.</text>
</comment>
<feature type="compositionally biased region" description="Polar residues" evidence="5">
    <location>
        <begin position="608"/>
        <end position="618"/>
    </location>
</feature>
<dbReference type="InterPro" id="IPR011011">
    <property type="entry name" value="Znf_FYVE_PHD"/>
</dbReference>
<evidence type="ECO:0000256" key="3">
    <source>
        <dbReference type="ARBA" id="ARBA00022833"/>
    </source>
</evidence>
<dbReference type="PROSITE" id="PS50178">
    <property type="entry name" value="ZF_FYVE"/>
    <property type="match status" value="1"/>
</dbReference>
<dbReference type="PANTHER" id="PTHR43102:SF2">
    <property type="entry name" value="GAF DOMAIN-CONTAINING PROTEIN"/>
    <property type="match status" value="1"/>
</dbReference>
<proteinExistence type="predicted"/>
<name>A0A8K1CB01_PYTOL</name>
<reference evidence="7" key="1">
    <citation type="submission" date="2019-03" db="EMBL/GenBank/DDBJ databases">
        <title>Long read genome sequence of the mycoparasitic Pythium oligandrum ATCC 38472 isolated from sugarbeet rhizosphere.</title>
        <authorList>
            <person name="Gaulin E."/>
        </authorList>
    </citation>
    <scope>NUCLEOTIDE SEQUENCE</scope>
    <source>
        <strain evidence="7">ATCC 38472_TT</strain>
    </source>
</reference>
<protein>
    <recommendedName>
        <fullName evidence="6">FYVE-type domain-containing protein</fullName>
    </recommendedName>
</protein>
<evidence type="ECO:0000256" key="4">
    <source>
        <dbReference type="PROSITE-ProRule" id="PRU00091"/>
    </source>
</evidence>
<dbReference type="PANTHER" id="PTHR43102">
    <property type="entry name" value="SLR1143 PROTEIN"/>
    <property type="match status" value="1"/>
</dbReference>
<evidence type="ECO:0000313" key="8">
    <source>
        <dbReference type="Proteomes" id="UP000794436"/>
    </source>
</evidence>
<organism evidence="7 8">
    <name type="scientific">Pythium oligandrum</name>
    <name type="common">Mycoparasitic fungus</name>
    <dbReference type="NCBI Taxonomy" id="41045"/>
    <lineage>
        <taxon>Eukaryota</taxon>
        <taxon>Sar</taxon>
        <taxon>Stramenopiles</taxon>
        <taxon>Oomycota</taxon>
        <taxon>Peronosporomycetes</taxon>
        <taxon>Pythiales</taxon>
        <taxon>Pythiaceae</taxon>
        <taxon>Pythium</taxon>
    </lineage>
</organism>
<feature type="region of interest" description="Disordered" evidence="5">
    <location>
        <begin position="44"/>
        <end position="88"/>
    </location>
</feature>
<feature type="compositionally biased region" description="Low complexity" evidence="5">
    <location>
        <begin position="580"/>
        <end position="595"/>
    </location>
</feature>
<dbReference type="InterPro" id="IPR017455">
    <property type="entry name" value="Znf_FYVE-rel"/>
</dbReference>
<dbReference type="SUPFAM" id="SSF57903">
    <property type="entry name" value="FYVE/PHD zinc finger"/>
    <property type="match status" value="1"/>
</dbReference>
<dbReference type="Gene3D" id="3.30.40.10">
    <property type="entry name" value="Zinc/RING finger domain, C3HC4 (zinc finger)"/>
    <property type="match status" value="1"/>
</dbReference>
<dbReference type="EMBL" id="SPLM01000109">
    <property type="protein sequence ID" value="TMW59734.1"/>
    <property type="molecule type" value="Genomic_DNA"/>
</dbReference>
<sequence>MDTFQRLEHVVDAEDARIGHTFRLPRDSGPTKPHQVPLGSLEQHDFLDKRGGGRPFFRGDHKMLRPSVTPSVDSERTTDTSMRTTAPYLQAHYERTDFDELEEIASHGSREQSSTREQSSILGESPDDGVIRVARAAKKRVEAMARREAMLGNWRVRRRIDGNAERQILEHKSKRRDEYSIVVKMNLLCSLREIMNVLATDNSKDFHRSMIAFFGDQYVYGRNMRSIDMSAPRPPPRSSDVWSALLQRNSNDSMPRSRPTSRFSIESSNAKLSVNSARLHLRHTLTQQFDEVLFLDYLDEQIDIMALTRVVSLMLQRPSDAASALGVPEAIHMLAPDAIAGYVFREDPEEKFTRMFFYASAKMENGERVPRTTKRLLRGIANTTCNLERIVIRRRLGTLRSLQVHEEDYEPAERICRSCKTTFGLFQKVHRCACCQTPFCRQCLSTQDVEEEVGKVHSQRICKRCLGYARFPVLPNMVLLPATSTRSWAAPLRSTRGFNDFSDIPEQLSDDDSPHPPLLASMSFSSDRVSVMLAEEDEIDSFPRRSGMDETMMLTSQSSLLLSNQASFNTKRRHTHTMLSTDTNSSSTNTWPSNDSPKEAISILKPRSASTQHSPPLL</sequence>
<evidence type="ECO:0000256" key="2">
    <source>
        <dbReference type="ARBA" id="ARBA00022771"/>
    </source>
</evidence>
<feature type="region of interest" description="Disordered" evidence="5">
    <location>
        <begin position="105"/>
        <end position="127"/>
    </location>
</feature>
<gene>
    <name evidence="7" type="ORF">Poli38472_004803</name>
</gene>
<feature type="compositionally biased region" description="Basic and acidic residues" evidence="5">
    <location>
        <begin position="44"/>
        <end position="63"/>
    </location>
</feature>
<feature type="region of interest" description="Disordered" evidence="5">
    <location>
        <begin position="571"/>
        <end position="618"/>
    </location>
</feature>
<evidence type="ECO:0000313" key="7">
    <source>
        <dbReference type="EMBL" id="TMW59734.1"/>
    </source>
</evidence>
<keyword evidence="3" id="KW-0862">Zinc</keyword>
<evidence type="ECO:0000256" key="5">
    <source>
        <dbReference type="SAM" id="MobiDB-lite"/>
    </source>
</evidence>
<dbReference type="OrthoDB" id="79871at2759"/>
<feature type="domain" description="FYVE-type" evidence="6">
    <location>
        <begin position="416"/>
        <end position="470"/>
    </location>
</feature>
<evidence type="ECO:0000259" key="6">
    <source>
        <dbReference type="PROSITE" id="PS50178"/>
    </source>
</evidence>
<accession>A0A8K1CB01</accession>
<dbReference type="CDD" id="cd00065">
    <property type="entry name" value="FYVE_like_SF"/>
    <property type="match status" value="1"/>
</dbReference>
<evidence type="ECO:0000256" key="1">
    <source>
        <dbReference type="ARBA" id="ARBA00022723"/>
    </source>
</evidence>
<dbReference type="GO" id="GO:0008270">
    <property type="term" value="F:zinc ion binding"/>
    <property type="evidence" value="ECO:0007669"/>
    <property type="project" value="UniProtKB-KW"/>
</dbReference>
<keyword evidence="2 4" id="KW-0863">Zinc-finger</keyword>
<dbReference type="InterPro" id="IPR013083">
    <property type="entry name" value="Znf_RING/FYVE/PHD"/>
</dbReference>
<dbReference type="AlphaFoldDB" id="A0A8K1CB01"/>
<keyword evidence="1" id="KW-0479">Metal-binding</keyword>